<evidence type="ECO:0000256" key="5">
    <source>
        <dbReference type="ARBA" id="ARBA00022898"/>
    </source>
</evidence>
<comment type="similarity">
    <text evidence="7">Belongs to the class-I pyridoxal-phosphate-dependent aminotransferase family. Alanine aminotransferase subfamily.</text>
</comment>
<dbReference type="PANTHER" id="PTHR11751:SF29">
    <property type="entry name" value="ALANINE TRANSAMINASE"/>
    <property type="match status" value="1"/>
</dbReference>
<dbReference type="InterPro" id="IPR004839">
    <property type="entry name" value="Aminotransferase_I/II_large"/>
</dbReference>
<dbReference type="UniPathway" id="UPA00528">
    <property type="reaction ID" value="UER00586"/>
</dbReference>
<evidence type="ECO:0000313" key="12">
    <source>
        <dbReference type="WBParaSite" id="Pan_g23507.t1"/>
    </source>
</evidence>
<dbReference type="GO" id="GO:0030170">
    <property type="term" value="F:pyridoxal phosphate binding"/>
    <property type="evidence" value="ECO:0007669"/>
    <property type="project" value="InterPro"/>
</dbReference>
<keyword evidence="5" id="KW-0663">Pyridoxal phosphate</keyword>
<dbReference type="FunFam" id="1.10.287.1970:FF:000001">
    <property type="entry name" value="Alanine aminotransferase 2"/>
    <property type="match status" value="1"/>
</dbReference>
<evidence type="ECO:0000256" key="1">
    <source>
        <dbReference type="ARBA" id="ARBA00001933"/>
    </source>
</evidence>
<dbReference type="CDD" id="cd00609">
    <property type="entry name" value="AAT_like"/>
    <property type="match status" value="1"/>
</dbReference>
<keyword evidence="11" id="KW-1185">Reference proteome</keyword>
<dbReference type="Gene3D" id="3.40.640.10">
    <property type="entry name" value="Type I PLP-dependent aspartate aminotransferase-like (Major domain)"/>
    <property type="match status" value="1"/>
</dbReference>
<organism evidence="11 12">
    <name type="scientific">Panagrellus redivivus</name>
    <name type="common">Microworm</name>
    <dbReference type="NCBI Taxonomy" id="6233"/>
    <lineage>
        <taxon>Eukaryota</taxon>
        <taxon>Metazoa</taxon>
        <taxon>Ecdysozoa</taxon>
        <taxon>Nematoda</taxon>
        <taxon>Chromadorea</taxon>
        <taxon>Rhabditida</taxon>
        <taxon>Tylenchina</taxon>
        <taxon>Panagrolaimomorpha</taxon>
        <taxon>Panagrolaimoidea</taxon>
        <taxon>Panagrolaimidae</taxon>
        <taxon>Panagrellus</taxon>
    </lineage>
</organism>
<keyword evidence="4" id="KW-0808">Transferase</keyword>
<evidence type="ECO:0000256" key="8">
    <source>
        <dbReference type="ARBA" id="ARBA00026106"/>
    </source>
</evidence>
<dbReference type="PANTHER" id="PTHR11751">
    <property type="entry name" value="ALANINE AMINOTRANSFERASE"/>
    <property type="match status" value="1"/>
</dbReference>
<dbReference type="AlphaFoldDB" id="A0A7E4VPM7"/>
<dbReference type="WBParaSite" id="Pan_g23507.t1">
    <property type="protein sequence ID" value="Pan_g23507.t1"/>
    <property type="gene ID" value="Pan_g23507"/>
</dbReference>
<dbReference type="Gene3D" id="1.10.287.1970">
    <property type="match status" value="1"/>
</dbReference>
<evidence type="ECO:0000256" key="2">
    <source>
        <dbReference type="ARBA" id="ARBA00011738"/>
    </source>
</evidence>
<comment type="subunit">
    <text evidence="2">Homodimer.</text>
</comment>
<name>A0A7E4VPM7_PANRE</name>
<reference evidence="12" key="2">
    <citation type="submission" date="2020-10" db="UniProtKB">
        <authorList>
            <consortium name="WormBaseParasite"/>
        </authorList>
    </citation>
    <scope>IDENTIFICATION</scope>
</reference>
<evidence type="ECO:0000313" key="11">
    <source>
        <dbReference type="Proteomes" id="UP000492821"/>
    </source>
</evidence>
<dbReference type="InterPro" id="IPR045088">
    <property type="entry name" value="ALAT1/2-like"/>
</dbReference>
<evidence type="ECO:0000256" key="4">
    <source>
        <dbReference type="ARBA" id="ARBA00022679"/>
    </source>
</evidence>
<protein>
    <recommendedName>
        <fullName evidence="8">alanine transaminase</fullName>
        <ecNumber evidence="8">2.6.1.2</ecNumber>
    </recommendedName>
</protein>
<dbReference type="FunFam" id="3.40.640.10:FF:000012">
    <property type="entry name" value="alanine aminotransferase 2"/>
    <property type="match status" value="1"/>
</dbReference>
<dbReference type="EC" id="2.6.1.2" evidence="8"/>
<evidence type="ECO:0000256" key="7">
    <source>
        <dbReference type="ARBA" id="ARBA00025785"/>
    </source>
</evidence>
<proteinExistence type="inferred from homology"/>
<dbReference type="InterPro" id="IPR015422">
    <property type="entry name" value="PyrdxlP-dep_Trfase_small"/>
</dbReference>
<feature type="domain" description="Aminotransferase class I/classII large" evidence="10">
    <location>
        <begin position="198"/>
        <end position="563"/>
    </location>
</feature>
<dbReference type="InterPro" id="IPR015421">
    <property type="entry name" value="PyrdxlP-dep_Trfase_major"/>
</dbReference>
<evidence type="ECO:0000256" key="6">
    <source>
        <dbReference type="ARBA" id="ARBA00025708"/>
    </source>
</evidence>
<evidence type="ECO:0000259" key="10">
    <source>
        <dbReference type="Pfam" id="PF00155"/>
    </source>
</evidence>
<keyword evidence="3" id="KW-0032">Aminotransferase</keyword>
<dbReference type="InterPro" id="IPR015424">
    <property type="entry name" value="PyrdxlP-dep_Trfase"/>
</dbReference>
<dbReference type="SUPFAM" id="SSF53383">
    <property type="entry name" value="PLP-dependent transferases"/>
    <property type="match status" value="1"/>
</dbReference>
<evidence type="ECO:0000256" key="3">
    <source>
        <dbReference type="ARBA" id="ARBA00022576"/>
    </source>
</evidence>
<evidence type="ECO:0000256" key="9">
    <source>
        <dbReference type="ARBA" id="ARBA00047412"/>
    </source>
</evidence>
<comment type="cofactor">
    <cofactor evidence="1">
        <name>pyridoxal 5'-phosphate</name>
        <dbReference type="ChEBI" id="CHEBI:597326"/>
    </cofactor>
</comment>
<sequence>MNILFLLSTDAPTACTQNQRDCSQWAGNVVIPLTILEAVMFVINFGVAEIVGLARAKAPSIFDCSCHPSNRGPRRFCTKFVHQWMRKGPTTRLVRSFLSRRLFQTSSIMSANKKVITVDSINPNVKTMEYAVRGPLVIRAVELEKELANGAVKPFKNVIKANIGDAHAMGQVPITFIRQVLAIVVDPVLLDSPDFPADVKQHAKDILGSCGGKSTGAYSQSTGIEIIRKHVAEYITRRDGHPADSENVILSGGASESIRNVLKLFINYTSSKKSGIMIPIPQYPLYSASIEEFNLGQVGYYLDEDNKWGLDPAELKRSFEANKDKYDIKAIVIINPGNPTGQVLTRENIEAIIKFAHEHNLFILADEVYQDNVYAEGSAFYSFKKVLVEMGAPYNTNELASFHSVSKGYMGECGMRGGYVELLNLDPAVYALFKKMISAKLCSTTVGQAVMDCVAKPPTPGEPSYELWLKEKTAILESLKTRATLVKDAYTAIEGITLNPVQGAMYAFPRLHLPPKAIEAAKAANQAPDFFYAWKLLEATGVCIVPGSGFGQRDGTYHFRTTILPQPELFKDMLARFKGFHENFLKEYA</sequence>
<reference evidence="11" key="1">
    <citation type="journal article" date="2013" name="Genetics">
        <title>The draft genome and transcriptome of Panagrellus redivivus are shaped by the harsh demands of a free-living lifestyle.</title>
        <authorList>
            <person name="Srinivasan J."/>
            <person name="Dillman A.R."/>
            <person name="Macchietto M.G."/>
            <person name="Heikkinen L."/>
            <person name="Lakso M."/>
            <person name="Fracchia K.M."/>
            <person name="Antoshechkin I."/>
            <person name="Mortazavi A."/>
            <person name="Wong G."/>
            <person name="Sternberg P.W."/>
        </authorList>
    </citation>
    <scope>NUCLEOTIDE SEQUENCE [LARGE SCALE GENOMIC DNA]</scope>
    <source>
        <strain evidence="11">MT8872</strain>
    </source>
</reference>
<dbReference type="Proteomes" id="UP000492821">
    <property type="component" value="Unassembled WGS sequence"/>
</dbReference>
<accession>A0A7E4VPM7</accession>
<dbReference type="Gene3D" id="3.90.1150.10">
    <property type="entry name" value="Aspartate Aminotransferase, domain 1"/>
    <property type="match status" value="1"/>
</dbReference>
<dbReference type="FunFam" id="3.90.1150.10:FF:000010">
    <property type="entry name" value="Alanine aminotransferase 2"/>
    <property type="match status" value="1"/>
</dbReference>
<dbReference type="GO" id="GO:0042853">
    <property type="term" value="P:L-alanine catabolic process"/>
    <property type="evidence" value="ECO:0007669"/>
    <property type="project" value="UniProtKB-UniPathway"/>
</dbReference>
<dbReference type="GO" id="GO:0004021">
    <property type="term" value="F:L-alanine:2-oxoglutarate aminotransferase activity"/>
    <property type="evidence" value="ECO:0007669"/>
    <property type="project" value="UniProtKB-EC"/>
</dbReference>
<dbReference type="Pfam" id="PF00155">
    <property type="entry name" value="Aminotran_1_2"/>
    <property type="match status" value="1"/>
</dbReference>
<comment type="pathway">
    <text evidence="6">Amino-acid degradation; L-alanine degradation via transaminase pathway; pyruvate from L-alanine: step 1/1.</text>
</comment>
<comment type="catalytic activity">
    <reaction evidence="9">
        <text>L-alanine + 2-oxoglutarate = pyruvate + L-glutamate</text>
        <dbReference type="Rhea" id="RHEA:19453"/>
        <dbReference type="ChEBI" id="CHEBI:15361"/>
        <dbReference type="ChEBI" id="CHEBI:16810"/>
        <dbReference type="ChEBI" id="CHEBI:29985"/>
        <dbReference type="ChEBI" id="CHEBI:57972"/>
        <dbReference type="EC" id="2.6.1.2"/>
    </reaction>
</comment>